<evidence type="ECO:0000259" key="6">
    <source>
        <dbReference type="PROSITE" id="PS51698"/>
    </source>
</evidence>
<comment type="caution">
    <text evidence="7">The sequence shown here is derived from an EMBL/GenBank/DDBJ whole genome shotgun (WGS) entry which is preliminary data.</text>
</comment>
<name>A0A2G9G914_9LAMI</name>
<dbReference type="UniPathway" id="UPA00143"/>
<comment type="pathway">
    <text evidence="2 5">Protein modification; protein ubiquitination.</text>
</comment>
<keyword evidence="5" id="KW-0234">DNA repair</keyword>
<dbReference type="InterPro" id="IPR055340">
    <property type="entry name" value="RING-Ubox_PRP19"/>
</dbReference>
<comment type="similarity">
    <text evidence="5">Belongs to the WD repeat PRP19 family.</text>
</comment>
<dbReference type="OrthoDB" id="1746347at2759"/>
<evidence type="ECO:0000256" key="2">
    <source>
        <dbReference type="ARBA" id="ARBA00004906"/>
    </source>
</evidence>
<dbReference type="CDD" id="cd16656">
    <property type="entry name" value="RING-Ubox_PRP19"/>
    <property type="match status" value="1"/>
</dbReference>
<dbReference type="EC" id="2.3.2.27" evidence="5"/>
<dbReference type="SMART" id="SM00504">
    <property type="entry name" value="Ubox"/>
    <property type="match status" value="1"/>
</dbReference>
<proteinExistence type="inferred from homology"/>
<dbReference type="GO" id="GO:0000398">
    <property type="term" value="P:mRNA splicing, via spliceosome"/>
    <property type="evidence" value="ECO:0007669"/>
    <property type="project" value="InterPro"/>
</dbReference>
<evidence type="ECO:0000256" key="3">
    <source>
        <dbReference type="ARBA" id="ARBA00022679"/>
    </source>
</evidence>
<keyword evidence="3 5" id="KW-0808">Transferase</keyword>
<dbReference type="FunFam" id="3.30.40.10:FF:000027">
    <property type="entry name" value="Pre-mRNA-processing factor 19, putative"/>
    <property type="match status" value="1"/>
</dbReference>
<dbReference type="PANTHER" id="PTHR43995:SF1">
    <property type="entry name" value="PRE-MRNA-PROCESSING FACTOR 19"/>
    <property type="match status" value="1"/>
</dbReference>
<comment type="subcellular location">
    <subcellularLocation>
        <location evidence="1 5">Nucleus</location>
    </subcellularLocation>
</comment>
<evidence type="ECO:0000256" key="5">
    <source>
        <dbReference type="RuleBase" id="RU367101"/>
    </source>
</evidence>
<dbReference type="InterPro" id="IPR013083">
    <property type="entry name" value="Znf_RING/FYVE/PHD"/>
</dbReference>
<keyword evidence="5" id="KW-0227">DNA damage</keyword>
<keyword evidence="5" id="KW-0833">Ubl conjugation pathway</keyword>
<dbReference type="SUPFAM" id="SSF57850">
    <property type="entry name" value="RING/U-box"/>
    <property type="match status" value="1"/>
</dbReference>
<dbReference type="AlphaFoldDB" id="A0A2G9G914"/>
<dbReference type="GO" id="GO:0005737">
    <property type="term" value="C:cytoplasm"/>
    <property type="evidence" value="ECO:0007669"/>
    <property type="project" value="TreeGrafter"/>
</dbReference>
<protein>
    <recommendedName>
        <fullName evidence="5">Pre-mRNA-processing factor 19</fullName>
        <ecNumber evidence="5">2.3.2.27</ecNumber>
    </recommendedName>
</protein>
<dbReference type="Proteomes" id="UP000231279">
    <property type="component" value="Unassembled WGS sequence"/>
</dbReference>
<comment type="subunit">
    <text evidence="5">Homotetramer.</text>
</comment>
<sequence>MHVTHILQFLRIPLCSTSAHISFLFSPLLIPSINPRTRSERRTMNCSISGEVPEEPVVSKSSGLLFEKRLIERHISDYGKCPITGEPLTMDDIVPVKTGKIVKPRPVQAASIPGMLGMFQIV</sequence>
<dbReference type="GO" id="GO:0000974">
    <property type="term" value="C:Prp19 complex"/>
    <property type="evidence" value="ECO:0007669"/>
    <property type="project" value="UniProtKB-UniRule"/>
</dbReference>
<dbReference type="EMBL" id="NKXS01006299">
    <property type="protein sequence ID" value="PIN01695.1"/>
    <property type="molecule type" value="Genomic_DNA"/>
</dbReference>
<dbReference type="InterPro" id="IPR038959">
    <property type="entry name" value="Prp19"/>
</dbReference>
<evidence type="ECO:0000313" key="8">
    <source>
        <dbReference type="Proteomes" id="UP000231279"/>
    </source>
</evidence>
<dbReference type="Gene3D" id="3.30.40.10">
    <property type="entry name" value="Zinc/RING finger domain, C3HC4 (zinc finger)"/>
    <property type="match status" value="1"/>
</dbReference>
<keyword evidence="4 5" id="KW-0539">Nucleus</keyword>
<dbReference type="Pfam" id="PF04564">
    <property type="entry name" value="U-box"/>
    <property type="match status" value="1"/>
</dbReference>
<dbReference type="GO" id="GO:0071006">
    <property type="term" value="C:U2-type catalytic step 1 spliceosome"/>
    <property type="evidence" value="ECO:0007669"/>
    <property type="project" value="TreeGrafter"/>
</dbReference>
<gene>
    <name evidence="7" type="ORF">CDL12_25796</name>
</gene>
<keyword evidence="5" id="KW-0508">mRNA splicing</keyword>
<dbReference type="GO" id="GO:0070534">
    <property type="term" value="P:protein K63-linked ubiquitination"/>
    <property type="evidence" value="ECO:0007669"/>
    <property type="project" value="UniProtKB-UniRule"/>
</dbReference>
<keyword evidence="8" id="KW-1185">Reference proteome</keyword>
<organism evidence="7 8">
    <name type="scientific">Handroanthus impetiginosus</name>
    <dbReference type="NCBI Taxonomy" id="429701"/>
    <lineage>
        <taxon>Eukaryota</taxon>
        <taxon>Viridiplantae</taxon>
        <taxon>Streptophyta</taxon>
        <taxon>Embryophyta</taxon>
        <taxon>Tracheophyta</taxon>
        <taxon>Spermatophyta</taxon>
        <taxon>Magnoliopsida</taxon>
        <taxon>eudicotyledons</taxon>
        <taxon>Gunneridae</taxon>
        <taxon>Pentapetalae</taxon>
        <taxon>asterids</taxon>
        <taxon>lamiids</taxon>
        <taxon>Lamiales</taxon>
        <taxon>Bignoniaceae</taxon>
        <taxon>Crescentiina</taxon>
        <taxon>Tabebuia alliance</taxon>
        <taxon>Handroanthus</taxon>
    </lineage>
</organism>
<comment type="function">
    <text evidence="5">Ubiquitin-protein ligase which is mainly involved pre-mRNA splicing and DNA repair. Required for pre-mRNA splicing as component of the spliceosome.</text>
</comment>
<feature type="domain" description="U-box" evidence="6">
    <location>
        <begin position="39"/>
        <end position="113"/>
    </location>
</feature>
<dbReference type="STRING" id="429701.A0A2G9G914"/>
<evidence type="ECO:0000256" key="4">
    <source>
        <dbReference type="ARBA" id="ARBA00023242"/>
    </source>
</evidence>
<accession>A0A2G9G914</accession>
<evidence type="ECO:0000313" key="7">
    <source>
        <dbReference type="EMBL" id="PIN01695.1"/>
    </source>
</evidence>
<dbReference type="InterPro" id="IPR003613">
    <property type="entry name" value="Ubox_domain"/>
</dbReference>
<dbReference type="PANTHER" id="PTHR43995">
    <property type="entry name" value="PRE-MRNA-PROCESSING FACTOR 19"/>
    <property type="match status" value="1"/>
</dbReference>
<evidence type="ECO:0000256" key="1">
    <source>
        <dbReference type="ARBA" id="ARBA00004123"/>
    </source>
</evidence>
<dbReference type="PROSITE" id="PS51698">
    <property type="entry name" value="U_BOX"/>
    <property type="match status" value="1"/>
</dbReference>
<dbReference type="GO" id="GO:0006281">
    <property type="term" value="P:DNA repair"/>
    <property type="evidence" value="ECO:0007669"/>
    <property type="project" value="UniProtKB-KW"/>
</dbReference>
<comment type="catalytic activity">
    <reaction evidence="5">
        <text>S-ubiquitinyl-[E2 ubiquitin-conjugating enzyme]-L-cysteine + [acceptor protein]-L-lysine = [E2 ubiquitin-conjugating enzyme]-L-cysteine + N(6)-ubiquitinyl-[acceptor protein]-L-lysine.</text>
        <dbReference type="EC" id="2.3.2.27"/>
    </reaction>
</comment>
<reference evidence="8" key="1">
    <citation type="journal article" date="2018" name="Gigascience">
        <title>Genome assembly of the Pink Ipe (Handroanthus impetiginosus, Bignoniaceae), a highly valued, ecologically keystone Neotropical timber forest tree.</title>
        <authorList>
            <person name="Silva-Junior O.B."/>
            <person name="Grattapaglia D."/>
            <person name="Novaes E."/>
            <person name="Collevatti R.G."/>
        </authorList>
    </citation>
    <scope>NUCLEOTIDE SEQUENCE [LARGE SCALE GENOMIC DNA]</scope>
    <source>
        <strain evidence="8">cv. UFG-1</strain>
    </source>
</reference>
<keyword evidence="5" id="KW-0507">mRNA processing</keyword>
<keyword evidence="5" id="KW-0747">Spliceosome</keyword>
<dbReference type="GO" id="GO:0061630">
    <property type="term" value="F:ubiquitin protein ligase activity"/>
    <property type="evidence" value="ECO:0007669"/>
    <property type="project" value="UniProtKB-UniRule"/>
</dbReference>